<dbReference type="SMART" id="SM00332">
    <property type="entry name" value="PP2Cc"/>
    <property type="match status" value="1"/>
</dbReference>
<dbReference type="OrthoDB" id="9801841at2"/>
<name>A1K3V8_AZOSB</name>
<organism evidence="3 4">
    <name type="scientific">Azoarcus sp. (strain BH72)</name>
    <dbReference type="NCBI Taxonomy" id="418699"/>
    <lineage>
        <taxon>Bacteria</taxon>
        <taxon>Pseudomonadati</taxon>
        <taxon>Pseudomonadota</taxon>
        <taxon>Betaproteobacteria</taxon>
        <taxon>Rhodocyclales</taxon>
        <taxon>Zoogloeaceae</taxon>
        <taxon>Azoarcus</taxon>
    </lineage>
</organism>
<evidence type="ECO:0000259" key="2">
    <source>
        <dbReference type="PROSITE" id="PS51746"/>
    </source>
</evidence>
<gene>
    <name evidence="3" type="ordered locus">azo0896</name>
</gene>
<keyword evidence="1" id="KW-0812">Transmembrane</keyword>
<accession>A1K3V8</accession>
<evidence type="ECO:0000313" key="4">
    <source>
        <dbReference type="Proteomes" id="UP000002588"/>
    </source>
</evidence>
<proteinExistence type="predicted"/>
<evidence type="ECO:0000256" key="1">
    <source>
        <dbReference type="SAM" id="Phobius"/>
    </source>
</evidence>
<protein>
    <submittedName>
        <fullName evidence="3">Phosphoprotein phosphatase</fullName>
    </submittedName>
</protein>
<dbReference type="KEGG" id="aoa:dqs_0967"/>
<dbReference type="RefSeq" id="WP_011764630.1">
    <property type="nucleotide sequence ID" value="NC_008702.1"/>
</dbReference>
<keyword evidence="1" id="KW-1133">Transmembrane helix</keyword>
<dbReference type="SUPFAM" id="SSF81606">
    <property type="entry name" value="PP2C-like"/>
    <property type="match status" value="1"/>
</dbReference>
<dbReference type="EMBL" id="AM406670">
    <property type="protein sequence ID" value="CAL93513.1"/>
    <property type="molecule type" value="Genomic_DNA"/>
</dbReference>
<reference evidence="3 4" key="1">
    <citation type="journal article" date="2006" name="Nat. Biotechnol.">
        <title>Complete genome of the mutualistic, N2-fixing grass endophyte Azoarcus sp. strain BH72.</title>
        <authorList>
            <person name="Krause A."/>
            <person name="Ramakumar A."/>
            <person name="Bartels D."/>
            <person name="Battistoni F."/>
            <person name="Bekel T."/>
            <person name="Boch J."/>
            <person name="Boehm M."/>
            <person name="Friedrich F."/>
            <person name="Hurek T."/>
            <person name="Krause L."/>
            <person name="Linke B."/>
            <person name="McHardy A.C."/>
            <person name="Sarkar A."/>
            <person name="Schneiker S."/>
            <person name="Syed A.A."/>
            <person name="Thauer R."/>
            <person name="Vorhoelter F.-J."/>
            <person name="Weidner S."/>
            <person name="Puehler A."/>
            <person name="Reinhold-Hurek B."/>
            <person name="Kaiser O."/>
            <person name="Goesmann A."/>
        </authorList>
    </citation>
    <scope>NUCLEOTIDE SEQUENCE [LARGE SCALE GENOMIC DNA]</scope>
    <source>
        <strain evidence="3 4">BH72</strain>
    </source>
</reference>
<keyword evidence="1" id="KW-0472">Membrane</keyword>
<sequence>MVRPSRRAAFACHIGGRAEQQDRAACFTSRDGRNHLLVVADGMGGHQGGELASHVVMEVAERAWSALDGLPHAPASFLERVCQQAHAEIRLAGQARGLRPCSTLAALLVSPHRAWWSYVGDSRIYVFRDGRPLWRTEDHTVVQQLVRSGRISEAEVVDHPDRNKLLRGLGGDEPLRATHGQLRIDAATGFVLCTDGFWATTSTEEMAPLLSASDLAAACTNAVAAAAQRGGPESDNVTIAVLQPERRTQAVNHRQLWPLYGALGLALLLLFSRFFN</sequence>
<dbReference type="InterPro" id="IPR001932">
    <property type="entry name" value="PPM-type_phosphatase-like_dom"/>
</dbReference>
<dbReference type="CDD" id="cd00143">
    <property type="entry name" value="PP2Cc"/>
    <property type="match status" value="1"/>
</dbReference>
<keyword evidence="4" id="KW-1185">Reference proteome</keyword>
<dbReference type="eggNOG" id="COG0631">
    <property type="taxonomic scope" value="Bacteria"/>
</dbReference>
<evidence type="ECO:0000313" key="3">
    <source>
        <dbReference type="EMBL" id="CAL93513.1"/>
    </source>
</evidence>
<dbReference type="KEGG" id="azo:azo0896"/>
<feature type="transmembrane region" description="Helical" evidence="1">
    <location>
        <begin position="256"/>
        <end position="275"/>
    </location>
</feature>
<feature type="domain" description="PPM-type phosphatase" evidence="2">
    <location>
        <begin position="7"/>
        <end position="244"/>
    </location>
</feature>
<dbReference type="Gene3D" id="3.60.40.10">
    <property type="entry name" value="PPM-type phosphatase domain"/>
    <property type="match status" value="1"/>
</dbReference>
<dbReference type="HOGENOM" id="CLU_034545_5_0_4"/>
<dbReference type="Pfam" id="PF13672">
    <property type="entry name" value="PP2C_2"/>
    <property type="match status" value="1"/>
</dbReference>
<dbReference type="AlphaFoldDB" id="A1K3V8"/>
<dbReference type="InterPro" id="IPR036457">
    <property type="entry name" value="PPM-type-like_dom_sf"/>
</dbReference>
<dbReference type="Proteomes" id="UP000002588">
    <property type="component" value="Chromosome"/>
</dbReference>
<dbReference type="PROSITE" id="PS51746">
    <property type="entry name" value="PPM_2"/>
    <property type="match status" value="1"/>
</dbReference>
<dbReference type="STRING" id="62928.azo0896"/>
<dbReference type="SMART" id="SM00331">
    <property type="entry name" value="PP2C_SIG"/>
    <property type="match status" value="1"/>
</dbReference>